<feature type="transmembrane region" description="Helical" evidence="17">
    <location>
        <begin position="89"/>
        <end position="109"/>
    </location>
</feature>
<keyword evidence="13 17" id="KW-0961">Cell wall biogenesis/degradation</keyword>
<evidence type="ECO:0000256" key="12">
    <source>
        <dbReference type="ARBA" id="ARBA00023251"/>
    </source>
</evidence>
<evidence type="ECO:0000256" key="5">
    <source>
        <dbReference type="ARBA" id="ARBA00022475"/>
    </source>
</evidence>
<comment type="catalytic activity">
    <reaction evidence="16 17">
        <text>di-trans,octa-cis-undecaprenyl diphosphate + H2O = di-trans,octa-cis-undecaprenyl phosphate + phosphate + H(+)</text>
        <dbReference type="Rhea" id="RHEA:28094"/>
        <dbReference type="ChEBI" id="CHEBI:15377"/>
        <dbReference type="ChEBI" id="CHEBI:15378"/>
        <dbReference type="ChEBI" id="CHEBI:43474"/>
        <dbReference type="ChEBI" id="CHEBI:58405"/>
        <dbReference type="ChEBI" id="CHEBI:60392"/>
        <dbReference type="EC" id="3.6.1.27"/>
    </reaction>
</comment>
<evidence type="ECO:0000256" key="10">
    <source>
        <dbReference type="ARBA" id="ARBA00022989"/>
    </source>
</evidence>
<evidence type="ECO:0000256" key="11">
    <source>
        <dbReference type="ARBA" id="ARBA00023136"/>
    </source>
</evidence>
<proteinExistence type="inferred from homology"/>
<keyword evidence="7 17" id="KW-0378">Hydrolase</keyword>
<keyword evidence="10 17" id="KW-1133">Transmembrane helix</keyword>
<feature type="transmembrane region" description="Helical" evidence="17">
    <location>
        <begin position="189"/>
        <end position="210"/>
    </location>
</feature>
<comment type="similarity">
    <text evidence="2 17">Belongs to the UppP family.</text>
</comment>
<evidence type="ECO:0000256" key="14">
    <source>
        <dbReference type="ARBA" id="ARBA00032707"/>
    </source>
</evidence>
<keyword evidence="5 17" id="KW-1003">Cell membrane</keyword>
<sequence>MAELIEIIRFIFLGVFQGFTEPIPVSSSGHLVMLRSMLGVDDPGITFEAFINFGSLIAVIMIYRKDIIQLAVNGSRHIINRKQETQQDFYYLFLLFIATIPAGVMGLLFEDVISGILSHVKLVGVTLILTAIALWIIRNLKGYKGDGEITLTDAIIVGFAQSIALVPGISRSGATIVAAMLVGFRRRSALRFSFLMYIPVSVGTMIFAVNDVLNSPELSSQFILYVIALIAAIIASYFALLLFINVMTAGKLKYFAYYCMAVGVLAIIFL</sequence>
<reference evidence="19" key="1">
    <citation type="journal article" date="2019" name="Int. J. Syst. Evol. Microbiol.">
        <title>The Global Catalogue of Microorganisms (GCM) 10K type strain sequencing project: providing services to taxonomists for standard genome sequencing and annotation.</title>
        <authorList>
            <consortium name="The Broad Institute Genomics Platform"/>
            <consortium name="The Broad Institute Genome Sequencing Center for Infectious Disease"/>
            <person name="Wu L."/>
            <person name="Ma J."/>
        </authorList>
    </citation>
    <scope>NUCLEOTIDE SEQUENCE [LARGE SCALE GENOMIC DNA]</scope>
    <source>
        <strain evidence="19">JCM 14193</strain>
    </source>
</reference>
<dbReference type="RefSeq" id="WP_343781873.1">
    <property type="nucleotide sequence ID" value="NZ_BAAACZ010000007.1"/>
</dbReference>
<feature type="transmembrane region" description="Helical" evidence="17">
    <location>
        <begin position="45"/>
        <end position="63"/>
    </location>
</feature>
<dbReference type="Pfam" id="PF02673">
    <property type="entry name" value="BacA"/>
    <property type="match status" value="1"/>
</dbReference>
<keyword evidence="19" id="KW-1185">Reference proteome</keyword>
<evidence type="ECO:0000313" key="19">
    <source>
        <dbReference type="Proteomes" id="UP001500740"/>
    </source>
</evidence>
<feature type="transmembrane region" description="Helical" evidence="17">
    <location>
        <begin position="222"/>
        <end position="246"/>
    </location>
</feature>
<keyword evidence="9 17" id="KW-0573">Peptidoglycan synthesis</keyword>
<evidence type="ECO:0000256" key="3">
    <source>
        <dbReference type="ARBA" id="ARBA00012374"/>
    </source>
</evidence>
<keyword evidence="11 17" id="KW-0472">Membrane</keyword>
<feature type="transmembrane region" description="Helical" evidence="17">
    <location>
        <begin position="252"/>
        <end position="269"/>
    </location>
</feature>
<keyword evidence="8 17" id="KW-0133">Cell shape</keyword>
<gene>
    <name evidence="17" type="primary">uppP</name>
    <name evidence="18" type="ORF">GCM10008935_07290</name>
</gene>
<accession>A0ABP3JIT0</accession>
<evidence type="ECO:0000256" key="6">
    <source>
        <dbReference type="ARBA" id="ARBA00022692"/>
    </source>
</evidence>
<comment type="function">
    <text evidence="17">Catalyzes the dephosphorylation of undecaprenyl diphosphate (UPP). Confers resistance to bacitracin.</text>
</comment>
<evidence type="ECO:0000256" key="15">
    <source>
        <dbReference type="ARBA" id="ARBA00032932"/>
    </source>
</evidence>
<comment type="miscellaneous">
    <text evidence="17">Bacitracin is thought to be involved in the inhibition of peptidoglycan synthesis by sequestering undecaprenyl diphosphate, thereby reducing the pool of lipid carrier available.</text>
</comment>
<comment type="subcellular location">
    <subcellularLocation>
        <location evidence="1 17">Cell membrane</location>
        <topology evidence="1 17">Multi-pass membrane protein</topology>
    </subcellularLocation>
</comment>
<evidence type="ECO:0000256" key="9">
    <source>
        <dbReference type="ARBA" id="ARBA00022984"/>
    </source>
</evidence>
<name>A0ABP3JIT0_9BACI</name>
<evidence type="ECO:0000313" key="18">
    <source>
        <dbReference type="EMBL" id="GAA0454978.1"/>
    </source>
</evidence>
<dbReference type="EC" id="3.6.1.27" evidence="3 17"/>
<evidence type="ECO:0000256" key="13">
    <source>
        <dbReference type="ARBA" id="ARBA00023316"/>
    </source>
</evidence>
<keyword evidence="12 17" id="KW-0046">Antibiotic resistance</keyword>
<organism evidence="18 19">
    <name type="scientific">Alkalibacillus silvisoli</name>
    <dbReference type="NCBI Taxonomy" id="392823"/>
    <lineage>
        <taxon>Bacteria</taxon>
        <taxon>Bacillati</taxon>
        <taxon>Bacillota</taxon>
        <taxon>Bacilli</taxon>
        <taxon>Bacillales</taxon>
        <taxon>Bacillaceae</taxon>
        <taxon>Alkalibacillus</taxon>
    </lineage>
</organism>
<protein>
    <recommendedName>
        <fullName evidence="4 17">Undecaprenyl-diphosphatase</fullName>
        <ecNumber evidence="3 17">3.6.1.27</ecNumber>
    </recommendedName>
    <alternativeName>
        <fullName evidence="15 17">Bacitracin resistance protein</fullName>
    </alternativeName>
    <alternativeName>
        <fullName evidence="14 17">Undecaprenyl pyrophosphate phosphatase</fullName>
    </alternativeName>
</protein>
<evidence type="ECO:0000256" key="16">
    <source>
        <dbReference type="ARBA" id="ARBA00047594"/>
    </source>
</evidence>
<evidence type="ECO:0000256" key="1">
    <source>
        <dbReference type="ARBA" id="ARBA00004651"/>
    </source>
</evidence>
<dbReference type="HAMAP" id="MF_01006">
    <property type="entry name" value="Undec_diphosphatase"/>
    <property type="match status" value="1"/>
</dbReference>
<dbReference type="PANTHER" id="PTHR30622:SF2">
    <property type="entry name" value="UNDECAPRENYL-DIPHOSPHATASE"/>
    <property type="match status" value="1"/>
</dbReference>
<dbReference type="Proteomes" id="UP001500740">
    <property type="component" value="Unassembled WGS sequence"/>
</dbReference>
<dbReference type="InterPro" id="IPR003824">
    <property type="entry name" value="UppP"/>
</dbReference>
<keyword evidence="6 17" id="KW-0812">Transmembrane</keyword>
<evidence type="ECO:0000256" key="2">
    <source>
        <dbReference type="ARBA" id="ARBA00010621"/>
    </source>
</evidence>
<feature type="transmembrane region" description="Helical" evidence="17">
    <location>
        <begin position="115"/>
        <end position="137"/>
    </location>
</feature>
<dbReference type="EMBL" id="BAAACZ010000007">
    <property type="protein sequence ID" value="GAA0454978.1"/>
    <property type="molecule type" value="Genomic_DNA"/>
</dbReference>
<comment type="caution">
    <text evidence="18">The sequence shown here is derived from an EMBL/GenBank/DDBJ whole genome shotgun (WGS) entry which is preliminary data.</text>
</comment>
<dbReference type="PANTHER" id="PTHR30622">
    <property type="entry name" value="UNDECAPRENYL-DIPHOSPHATASE"/>
    <property type="match status" value="1"/>
</dbReference>
<evidence type="ECO:0000256" key="8">
    <source>
        <dbReference type="ARBA" id="ARBA00022960"/>
    </source>
</evidence>
<evidence type="ECO:0000256" key="17">
    <source>
        <dbReference type="HAMAP-Rule" id="MF_01006"/>
    </source>
</evidence>
<evidence type="ECO:0000256" key="7">
    <source>
        <dbReference type="ARBA" id="ARBA00022801"/>
    </source>
</evidence>
<feature type="transmembrane region" description="Helical" evidence="17">
    <location>
        <begin position="7"/>
        <end position="25"/>
    </location>
</feature>
<evidence type="ECO:0000256" key="4">
    <source>
        <dbReference type="ARBA" id="ARBA00021581"/>
    </source>
</evidence>